<gene>
    <name evidence="2" type="ORF">G7Y89_g8887</name>
</gene>
<reference evidence="2 3" key="1">
    <citation type="submission" date="2020-03" db="EMBL/GenBank/DDBJ databases">
        <title>Draft Genome Sequence of Cudoniella acicularis.</title>
        <authorList>
            <person name="Buettner E."/>
            <person name="Kellner H."/>
        </authorList>
    </citation>
    <scope>NUCLEOTIDE SEQUENCE [LARGE SCALE GENOMIC DNA]</scope>
    <source>
        <strain evidence="2 3">DSM 108380</strain>
    </source>
</reference>
<evidence type="ECO:0000313" key="2">
    <source>
        <dbReference type="EMBL" id="KAF4629257.1"/>
    </source>
</evidence>
<dbReference type="EMBL" id="JAAMPI010000700">
    <property type="protein sequence ID" value="KAF4629257.1"/>
    <property type="molecule type" value="Genomic_DNA"/>
</dbReference>
<protein>
    <submittedName>
        <fullName evidence="2">Uncharacterized protein</fullName>
    </submittedName>
</protein>
<dbReference type="AlphaFoldDB" id="A0A8H4RJF6"/>
<proteinExistence type="predicted"/>
<comment type="caution">
    <text evidence="2">The sequence shown here is derived from an EMBL/GenBank/DDBJ whole genome shotgun (WGS) entry which is preliminary data.</text>
</comment>
<keyword evidence="1" id="KW-0472">Membrane</keyword>
<keyword evidence="1" id="KW-1133">Transmembrane helix</keyword>
<keyword evidence="3" id="KW-1185">Reference proteome</keyword>
<evidence type="ECO:0000313" key="3">
    <source>
        <dbReference type="Proteomes" id="UP000566819"/>
    </source>
</evidence>
<accession>A0A8H4RJF6</accession>
<evidence type="ECO:0000256" key="1">
    <source>
        <dbReference type="SAM" id="Phobius"/>
    </source>
</evidence>
<dbReference type="Proteomes" id="UP000566819">
    <property type="component" value="Unassembled WGS sequence"/>
</dbReference>
<feature type="transmembrane region" description="Helical" evidence="1">
    <location>
        <begin position="12"/>
        <end position="35"/>
    </location>
</feature>
<name>A0A8H4RJF6_9HELO</name>
<sequence>MYREPTFESENNAMGWYALALLYFGSTLFITIGNFNAYDESWFAFAPLWISLIIAAVAYYRMGHGFRLGEGCRDQMRDDYYRSLGIFEKGEEVKVLMAKKLELRVQHESALEGKEKYESAWKEFTDAIVERDKCEEEFKKVKSELEWLEWKGENDVKEELKRLKDVEKGKKGTSQTYATEKV</sequence>
<organism evidence="2 3">
    <name type="scientific">Cudoniella acicularis</name>
    <dbReference type="NCBI Taxonomy" id="354080"/>
    <lineage>
        <taxon>Eukaryota</taxon>
        <taxon>Fungi</taxon>
        <taxon>Dikarya</taxon>
        <taxon>Ascomycota</taxon>
        <taxon>Pezizomycotina</taxon>
        <taxon>Leotiomycetes</taxon>
        <taxon>Helotiales</taxon>
        <taxon>Tricladiaceae</taxon>
        <taxon>Cudoniella</taxon>
    </lineage>
</organism>
<keyword evidence="1" id="KW-0812">Transmembrane</keyword>
<feature type="transmembrane region" description="Helical" evidence="1">
    <location>
        <begin position="41"/>
        <end position="60"/>
    </location>
</feature>